<feature type="coiled-coil region" evidence="1">
    <location>
        <begin position="31"/>
        <end position="70"/>
    </location>
</feature>
<feature type="non-terminal residue" evidence="2">
    <location>
        <position position="1"/>
    </location>
</feature>
<reference evidence="2 3" key="1">
    <citation type="journal article" date="2018" name="Sci. Rep.">
        <title>Genomic signatures of local adaptation to the degree of environmental predictability in rotifers.</title>
        <authorList>
            <person name="Franch-Gras L."/>
            <person name="Hahn C."/>
            <person name="Garcia-Roger E.M."/>
            <person name="Carmona M.J."/>
            <person name="Serra M."/>
            <person name="Gomez A."/>
        </authorList>
    </citation>
    <scope>NUCLEOTIDE SEQUENCE [LARGE SCALE GENOMIC DNA]</scope>
    <source>
        <strain evidence="2">HYR1</strain>
    </source>
</reference>
<name>A0A3M7RRP0_BRAPC</name>
<organism evidence="2 3">
    <name type="scientific">Brachionus plicatilis</name>
    <name type="common">Marine rotifer</name>
    <name type="synonym">Brachionus muelleri</name>
    <dbReference type="NCBI Taxonomy" id="10195"/>
    <lineage>
        <taxon>Eukaryota</taxon>
        <taxon>Metazoa</taxon>
        <taxon>Spiralia</taxon>
        <taxon>Gnathifera</taxon>
        <taxon>Rotifera</taxon>
        <taxon>Eurotatoria</taxon>
        <taxon>Monogononta</taxon>
        <taxon>Pseudotrocha</taxon>
        <taxon>Ploima</taxon>
        <taxon>Brachionidae</taxon>
        <taxon>Brachionus</taxon>
    </lineage>
</organism>
<dbReference type="Proteomes" id="UP000276133">
    <property type="component" value="Unassembled WGS sequence"/>
</dbReference>
<gene>
    <name evidence="2" type="ORF">BpHYR1_001933</name>
</gene>
<dbReference type="AlphaFoldDB" id="A0A3M7RRP0"/>
<proteinExistence type="predicted"/>
<evidence type="ECO:0000313" key="3">
    <source>
        <dbReference type="Proteomes" id="UP000276133"/>
    </source>
</evidence>
<keyword evidence="3" id="KW-1185">Reference proteome</keyword>
<protein>
    <submittedName>
        <fullName evidence="2">Uncharacterized protein</fullName>
    </submittedName>
</protein>
<keyword evidence="1" id="KW-0175">Coiled coil</keyword>
<sequence length="123" mass="14782">TKFARRLLENGYTHELLQSIENNERDENKFKNKFLNEMKEILKTQEKLEIEKIKRVIKETEEKKKIMAKNGISDSIKTCFAMINSICLIKRLDVTFNKFEKNYHFKRMNLVVLWNFTEICSLC</sequence>
<evidence type="ECO:0000256" key="1">
    <source>
        <dbReference type="SAM" id="Coils"/>
    </source>
</evidence>
<evidence type="ECO:0000313" key="2">
    <source>
        <dbReference type="EMBL" id="RNA26139.1"/>
    </source>
</evidence>
<accession>A0A3M7RRP0</accession>
<comment type="caution">
    <text evidence="2">The sequence shown here is derived from an EMBL/GenBank/DDBJ whole genome shotgun (WGS) entry which is preliminary data.</text>
</comment>
<dbReference type="EMBL" id="REGN01002797">
    <property type="protein sequence ID" value="RNA26139.1"/>
    <property type="molecule type" value="Genomic_DNA"/>
</dbReference>